<dbReference type="RefSeq" id="WP_382198749.1">
    <property type="nucleotide sequence ID" value="NZ_JBHTBZ010000009.1"/>
</dbReference>
<dbReference type="PROSITE" id="PS51257">
    <property type="entry name" value="PROKAR_LIPOPROTEIN"/>
    <property type="match status" value="1"/>
</dbReference>
<gene>
    <name evidence="1" type="ORF">ACFQU0_03575</name>
</gene>
<keyword evidence="2" id="KW-1185">Reference proteome</keyword>
<reference evidence="2" key="1">
    <citation type="journal article" date="2019" name="Int. J. Syst. Evol. Microbiol.">
        <title>The Global Catalogue of Microorganisms (GCM) 10K type strain sequencing project: providing services to taxonomists for standard genome sequencing and annotation.</title>
        <authorList>
            <consortium name="The Broad Institute Genomics Platform"/>
            <consortium name="The Broad Institute Genome Sequencing Center for Infectious Disease"/>
            <person name="Wu L."/>
            <person name="Ma J."/>
        </authorList>
    </citation>
    <scope>NUCLEOTIDE SEQUENCE [LARGE SCALE GENOMIC DNA]</scope>
    <source>
        <strain evidence="2">CCUG 53903</strain>
    </source>
</reference>
<evidence type="ECO:0008006" key="3">
    <source>
        <dbReference type="Google" id="ProtNLM"/>
    </source>
</evidence>
<organism evidence="1 2">
    <name type="scientific">Hydrogenophaga defluvii</name>
    <dbReference type="NCBI Taxonomy" id="249410"/>
    <lineage>
        <taxon>Bacteria</taxon>
        <taxon>Pseudomonadati</taxon>
        <taxon>Pseudomonadota</taxon>
        <taxon>Betaproteobacteria</taxon>
        <taxon>Burkholderiales</taxon>
        <taxon>Comamonadaceae</taxon>
        <taxon>Hydrogenophaga</taxon>
    </lineage>
</organism>
<dbReference type="EMBL" id="JBHTBZ010000009">
    <property type="protein sequence ID" value="MFC7459504.1"/>
    <property type="molecule type" value="Genomic_DNA"/>
</dbReference>
<proteinExistence type="predicted"/>
<dbReference type="Proteomes" id="UP001596457">
    <property type="component" value="Unassembled WGS sequence"/>
</dbReference>
<sequence length="227" mass="23924">MTRFTVLWIAVVLSACSSTPPPPDWAVSAQGSLARSVDAYLSGNTRVATLELDRARAEVARTGAPERLARLELVHCAAEVASLSFTACPAYQAVAPDAAAPEQAYARYLRAQVTPADASQLPEVHRMLVGAAPDQAAARVAAIADPLSRLVAAAVLLRAERATDAVVRLTVDTASAQGWRRPLMAWLGVALARAQAAGQGDEAARLQRRLDVLMRRVPADAASAPTQ</sequence>
<evidence type="ECO:0000313" key="1">
    <source>
        <dbReference type="EMBL" id="MFC7459504.1"/>
    </source>
</evidence>
<name>A0ABW2S8B7_9BURK</name>
<protein>
    <recommendedName>
        <fullName evidence="3">DUF4398 domain-containing protein</fullName>
    </recommendedName>
</protein>
<accession>A0ABW2S8B7</accession>
<comment type="caution">
    <text evidence="1">The sequence shown here is derived from an EMBL/GenBank/DDBJ whole genome shotgun (WGS) entry which is preliminary data.</text>
</comment>
<evidence type="ECO:0000313" key="2">
    <source>
        <dbReference type="Proteomes" id="UP001596457"/>
    </source>
</evidence>